<dbReference type="OrthoDB" id="9782395at2"/>
<gene>
    <name evidence="3" type="ORF">LARV_02578</name>
</gene>
<dbReference type="PANTHER" id="PTHR30336">
    <property type="entry name" value="INNER MEMBRANE PROTEIN, PROBABLE PERMEASE"/>
    <property type="match status" value="1"/>
</dbReference>
<evidence type="ECO:0000259" key="2">
    <source>
        <dbReference type="Pfam" id="PF02698"/>
    </source>
</evidence>
<evidence type="ECO:0000313" key="3">
    <source>
        <dbReference type="EMBL" id="GAP14802.1"/>
    </source>
</evidence>
<sequence>MFVFLSKLLPLFVYPLGLTCLLLVLALILNRHKRLRAALIVSGLVILYLASNRWVAYGLAQTLEWRYLPPEKLPLVKAIVVLGGGTESQQYPRPDVEVNAAGDRILYAAKLYREGVAPVLLLSGGSITWQDGDSGTPAEDMAVLLREMGIPESALWLQNRSQNTHEDAVYSAEMLKEAGITEIVLVTSAAHMPRSVALFEHEGIRVIPAPVDYTVTRQGWQNLTGGDWQAKLISFIPNSSSLGLTTNVMKEYIGILMYHLQGWL</sequence>
<reference evidence="3" key="1">
    <citation type="submission" date="2015-07" db="EMBL/GenBank/DDBJ databases">
        <title>Draft Genome Sequences of Anaerolinea thermolimosa IMO-1, Bellilinea caldifistulae GOMI-1, Leptolinea tardivitalis YMTK-2, Levilinea saccharolytica KIBI-1,Longilinea arvoryzae KOME-1, Previously Described as Members of the Anaerolineaceae (Chloroflexi).</title>
        <authorList>
            <person name="Sekiguchi Y."/>
            <person name="Ohashi A."/>
            <person name="Matsuura N."/>
            <person name="Tourlousse M.D."/>
        </authorList>
    </citation>
    <scope>NUCLEOTIDE SEQUENCE [LARGE SCALE GENOMIC DNA]</scope>
    <source>
        <strain evidence="3">KOME-1</strain>
    </source>
</reference>
<keyword evidence="4" id="KW-1185">Reference proteome</keyword>
<dbReference type="GO" id="GO:0043164">
    <property type="term" value="P:Gram-negative-bacterium-type cell wall biogenesis"/>
    <property type="evidence" value="ECO:0007669"/>
    <property type="project" value="TreeGrafter"/>
</dbReference>
<dbReference type="InterPro" id="IPR051599">
    <property type="entry name" value="Cell_Envelope_Assoc"/>
</dbReference>
<name>A0A0S7BKP1_9CHLR</name>
<feature type="transmembrane region" description="Helical" evidence="1">
    <location>
        <begin position="37"/>
        <end position="56"/>
    </location>
</feature>
<keyword evidence="1" id="KW-0812">Transmembrane</keyword>
<keyword evidence="1" id="KW-0472">Membrane</keyword>
<accession>A0A0S7BKP1</accession>
<dbReference type="EMBL" id="DF967972">
    <property type="protein sequence ID" value="GAP14802.1"/>
    <property type="molecule type" value="Genomic_DNA"/>
</dbReference>
<keyword evidence="1" id="KW-1133">Transmembrane helix</keyword>
<dbReference type="AlphaFoldDB" id="A0A0S7BKP1"/>
<dbReference type="Pfam" id="PF02698">
    <property type="entry name" value="DUF218"/>
    <property type="match status" value="1"/>
</dbReference>
<dbReference type="STRING" id="360412.LARV_02578"/>
<dbReference type="Gene3D" id="3.40.50.620">
    <property type="entry name" value="HUPs"/>
    <property type="match status" value="1"/>
</dbReference>
<evidence type="ECO:0000313" key="4">
    <source>
        <dbReference type="Proteomes" id="UP000055060"/>
    </source>
</evidence>
<dbReference type="PANTHER" id="PTHR30336:SF4">
    <property type="entry name" value="ENVELOPE BIOGENESIS FACTOR ELYC"/>
    <property type="match status" value="1"/>
</dbReference>
<dbReference type="InterPro" id="IPR014729">
    <property type="entry name" value="Rossmann-like_a/b/a_fold"/>
</dbReference>
<dbReference type="GO" id="GO:0000270">
    <property type="term" value="P:peptidoglycan metabolic process"/>
    <property type="evidence" value="ECO:0007669"/>
    <property type="project" value="TreeGrafter"/>
</dbReference>
<evidence type="ECO:0000256" key="1">
    <source>
        <dbReference type="SAM" id="Phobius"/>
    </source>
</evidence>
<dbReference type="InterPro" id="IPR003848">
    <property type="entry name" value="DUF218"/>
</dbReference>
<feature type="transmembrane region" description="Helical" evidence="1">
    <location>
        <begin position="12"/>
        <end position="30"/>
    </location>
</feature>
<dbReference type="Proteomes" id="UP000055060">
    <property type="component" value="Unassembled WGS sequence"/>
</dbReference>
<dbReference type="GO" id="GO:0005886">
    <property type="term" value="C:plasma membrane"/>
    <property type="evidence" value="ECO:0007669"/>
    <property type="project" value="TreeGrafter"/>
</dbReference>
<dbReference type="CDD" id="cd06259">
    <property type="entry name" value="YdcF-like"/>
    <property type="match status" value="1"/>
</dbReference>
<organism evidence="3">
    <name type="scientific">Longilinea arvoryzae</name>
    <dbReference type="NCBI Taxonomy" id="360412"/>
    <lineage>
        <taxon>Bacteria</taxon>
        <taxon>Bacillati</taxon>
        <taxon>Chloroflexota</taxon>
        <taxon>Anaerolineae</taxon>
        <taxon>Anaerolineales</taxon>
        <taxon>Anaerolineaceae</taxon>
        <taxon>Longilinea</taxon>
    </lineage>
</organism>
<feature type="domain" description="DUF218" evidence="2">
    <location>
        <begin position="78"/>
        <end position="254"/>
    </location>
</feature>
<dbReference type="RefSeq" id="WP_075074030.1">
    <property type="nucleotide sequence ID" value="NZ_DF967972.1"/>
</dbReference>
<protein>
    <submittedName>
        <fullName evidence="3">Uncharacterized conserved protein</fullName>
    </submittedName>
</protein>
<proteinExistence type="predicted"/>